<feature type="compositionally biased region" description="Polar residues" evidence="2">
    <location>
        <begin position="14"/>
        <end position="38"/>
    </location>
</feature>
<sequence>MAFGEDQEMKDFNFESQSATPRSFITTPTHKTSDSPTDPTGLDDLLALEAIVDRETLEKDIKKIEAQLKDDLHLKERGHGALRADATQIGSSGARGNMRRVLVPKSASGSRLREMQTSKMEVSEYPLTHQAKTNQGTASDRTAVEQEADAMDLS</sequence>
<name>A0A2H1H416_ZYMTR</name>
<protein>
    <submittedName>
        <fullName evidence="3">Uncharacterized protein</fullName>
    </submittedName>
</protein>
<evidence type="ECO:0000256" key="1">
    <source>
        <dbReference type="SAM" id="Coils"/>
    </source>
</evidence>
<gene>
    <name evidence="3" type="ORF">ZT1E4_G10546</name>
</gene>
<feature type="compositionally biased region" description="Polar residues" evidence="2">
    <location>
        <begin position="130"/>
        <end position="140"/>
    </location>
</feature>
<feature type="region of interest" description="Disordered" evidence="2">
    <location>
        <begin position="1"/>
        <end position="41"/>
    </location>
</feature>
<reference evidence="4" key="1">
    <citation type="submission" date="2017-05" db="EMBL/GenBank/DDBJ databases">
        <authorList>
            <person name="Song R."/>
            <person name="Chenine A.L."/>
            <person name="Ruprecht R.M."/>
        </authorList>
    </citation>
    <scope>NUCLEOTIDE SEQUENCE [LARGE SCALE GENOMIC DNA]</scope>
</reference>
<dbReference type="AlphaFoldDB" id="A0A2H1H416"/>
<evidence type="ECO:0000256" key="2">
    <source>
        <dbReference type="SAM" id="MobiDB-lite"/>
    </source>
</evidence>
<keyword evidence="1" id="KW-0175">Coiled coil</keyword>
<proteinExistence type="predicted"/>
<dbReference type="Proteomes" id="UP000245764">
    <property type="component" value="Chromosome 11"/>
</dbReference>
<feature type="coiled-coil region" evidence="1">
    <location>
        <begin position="47"/>
        <end position="74"/>
    </location>
</feature>
<evidence type="ECO:0000313" key="4">
    <source>
        <dbReference type="Proteomes" id="UP000245764"/>
    </source>
</evidence>
<organism evidence="3 4">
    <name type="scientific">Zymoseptoria tritici ST99CH_1E4</name>
    <dbReference type="NCBI Taxonomy" id="1276532"/>
    <lineage>
        <taxon>Eukaryota</taxon>
        <taxon>Fungi</taxon>
        <taxon>Dikarya</taxon>
        <taxon>Ascomycota</taxon>
        <taxon>Pezizomycotina</taxon>
        <taxon>Dothideomycetes</taxon>
        <taxon>Dothideomycetidae</taxon>
        <taxon>Mycosphaerellales</taxon>
        <taxon>Mycosphaerellaceae</taxon>
        <taxon>Zymoseptoria</taxon>
    </lineage>
</organism>
<accession>A0A2H1H416</accession>
<feature type="region of interest" description="Disordered" evidence="2">
    <location>
        <begin position="83"/>
        <end position="154"/>
    </location>
</feature>
<dbReference type="EMBL" id="LT854263">
    <property type="protein sequence ID" value="SMR60581.1"/>
    <property type="molecule type" value="Genomic_DNA"/>
</dbReference>
<evidence type="ECO:0000313" key="3">
    <source>
        <dbReference type="EMBL" id="SMR60581.1"/>
    </source>
</evidence>